<accession>A0A0B7AQ84</accession>
<sequence>MYDSSACLFLIIFPSSAYPTNGVAKSFIPISAPTLPQSSGTQPMTYDSGYSKKEHMNSNDSPSTPALLPNQFNIASNMPINETKANKFAKIGTNTLVAMSAPSAHTDSAVRDVSVSSLSLTLV</sequence>
<proteinExistence type="predicted"/>
<protein>
    <submittedName>
        <fullName evidence="3">Uncharacterized protein</fullName>
    </submittedName>
</protein>
<reference evidence="3" key="1">
    <citation type="submission" date="2014-12" db="EMBL/GenBank/DDBJ databases">
        <title>Insight into the proteome of Arion vulgaris.</title>
        <authorList>
            <person name="Aradska J."/>
            <person name="Bulat T."/>
            <person name="Smidak R."/>
            <person name="Sarate P."/>
            <person name="Gangsoo J."/>
            <person name="Sialana F."/>
            <person name="Bilban M."/>
            <person name="Lubec G."/>
        </authorList>
    </citation>
    <scope>NUCLEOTIDE SEQUENCE</scope>
    <source>
        <tissue evidence="3">Skin</tissue>
    </source>
</reference>
<name>A0A0B7AQ84_9EUPU</name>
<evidence type="ECO:0000256" key="1">
    <source>
        <dbReference type="SAM" id="MobiDB-lite"/>
    </source>
</evidence>
<evidence type="ECO:0000313" key="3">
    <source>
        <dbReference type="EMBL" id="CEK82767.1"/>
    </source>
</evidence>
<evidence type="ECO:0000313" key="2">
    <source>
        <dbReference type="EMBL" id="CEK82766.1"/>
    </source>
</evidence>
<dbReference type="AlphaFoldDB" id="A0A0B7AQ84"/>
<feature type="region of interest" description="Disordered" evidence="1">
    <location>
        <begin position="37"/>
        <end position="66"/>
    </location>
</feature>
<dbReference type="EMBL" id="HACG01035902">
    <property type="protein sequence ID" value="CEK82767.1"/>
    <property type="molecule type" value="Transcribed_RNA"/>
</dbReference>
<organism evidence="3">
    <name type="scientific">Arion vulgaris</name>
    <dbReference type="NCBI Taxonomy" id="1028688"/>
    <lineage>
        <taxon>Eukaryota</taxon>
        <taxon>Metazoa</taxon>
        <taxon>Spiralia</taxon>
        <taxon>Lophotrochozoa</taxon>
        <taxon>Mollusca</taxon>
        <taxon>Gastropoda</taxon>
        <taxon>Heterobranchia</taxon>
        <taxon>Euthyneura</taxon>
        <taxon>Panpulmonata</taxon>
        <taxon>Eupulmonata</taxon>
        <taxon>Stylommatophora</taxon>
        <taxon>Helicina</taxon>
        <taxon>Arionoidea</taxon>
        <taxon>Arionidae</taxon>
        <taxon>Arion</taxon>
    </lineage>
</organism>
<gene>
    <name evidence="3" type="primary">ORF133456</name>
    <name evidence="2" type="synonym">ORF133452</name>
</gene>
<dbReference type="EMBL" id="HACG01035901">
    <property type="protein sequence ID" value="CEK82766.1"/>
    <property type="molecule type" value="Transcribed_RNA"/>
</dbReference>